<evidence type="ECO:0000313" key="3">
    <source>
        <dbReference type="Proteomes" id="UP001197093"/>
    </source>
</evidence>
<accession>A0AAD4F730</accession>
<organism evidence="2 3">
    <name type="scientific">Staphylotrichum longicolle</name>
    <dbReference type="NCBI Taxonomy" id="669026"/>
    <lineage>
        <taxon>Eukaryota</taxon>
        <taxon>Fungi</taxon>
        <taxon>Dikarya</taxon>
        <taxon>Ascomycota</taxon>
        <taxon>Pezizomycotina</taxon>
        <taxon>Sordariomycetes</taxon>
        <taxon>Sordariomycetidae</taxon>
        <taxon>Sordariales</taxon>
        <taxon>Chaetomiaceae</taxon>
        <taxon>Staphylotrichum</taxon>
    </lineage>
</organism>
<feature type="region of interest" description="Disordered" evidence="1">
    <location>
        <begin position="1"/>
        <end position="43"/>
    </location>
</feature>
<dbReference type="Proteomes" id="UP001197093">
    <property type="component" value="Unassembled WGS sequence"/>
</dbReference>
<feature type="compositionally biased region" description="Pro residues" evidence="1">
    <location>
        <begin position="29"/>
        <end position="43"/>
    </location>
</feature>
<keyword evidence="3" id="KW-1185">Reference proteome</keyword>
<proteinExistence type="predicted"/>
<protein>
    <submittedName>
        <fullName evidence="2">Uncharacterized protein</fullName>
    </submittedName>
</protein>
<dbReference type="AlphaFoldDB" id="A0AAD4F730"/>
<reference evidence="2" key="1">
    <citation type="submission" date="2023-02" db="EMBL/GenBank/DDBJ databases">
        <authorList>
            <person name="Palmer J.M."/>
        </authorList>
    </citation>
    <scope>NUCLEOTIDE SEQUENCE</scope>
    <source>
        <strain evidence="2">FW57</strain>
    </source>
</reference>
<gene>
    <name evidence="2" type="ORF">NEMBOFW57_004132</name>
</gene>
<comment type="caution">
    <text evidence="2">The sequence shown here is derived from an EMBL/GenBank/DDBJ whole genome shotgun (WGS) entry which is preliminary data.</text>
</comment>
<evidence type="ECO:0000313" key="2">
    <source>
        <dbReference type="EMBL" id="KAG7294070.1"/>
    </source>
</evidence>
<evidence type="ECO:0000256" key="1">
    <source>
        <dbReference type="SAM" id="MobiDB-lite"/>
    </source>
</evidence>
<dbReference type="EMBL" id="JAHCVI010000001">
    <property type="protein sequence ID" value="KAG7294070.1"/>
    <property type="molecule type" value="Genomic_DNA"/>
</dbReference>
<name>A0AAD4F730_9PEZI</name>
<sequence>MSFPGGGHNPAFGRDTGPPPPFASLAGAPAPPPDYGPPPPGTSMSMPIPPPYYAMPAPVHVLLSPGLPPSALRRGATPAPTYGHAIAADPTGQLYQYISGFNGSGRFPQPAPPVDPDFPAANLINSTGGAGAEPGFNYFFPTEHAKVIVLKCALKPWTLVPGTYGDIPFKASLIPSNVTMAELLVGFGATNPNKEMDQLWEVYPQGGGMWGWKEHCVGNDEVMMARTVRDMGWLEKRDGKVQTVYLWISKNG</sequence>